<evidence type="ECO:0000313" key="5">
    <source>
        <dbReference type="Proteomes" id="UP000691718"/>
    </source>
</evidence>
<keyword evidence="1" id="KW-0325">Glycoprotein</keyword>
<evidence type="ECO:0000313" key="4">
    <source>
        <dbReference type="EMBL" id="CAG5004676.1"/>
    </source>
</evidence>
<dbReference type="Proteomes" id="UP000691718">
    <property type="component" value="Unassembled WGS sequence"/>
</dbReference>
<keyword evidence="2" id="KW-0732">Signal</keyword>
<evidence type="ECO:0000256" key="1">
    <source>
        <dbReference type="ARBA" id="ARBA00023180"/>
    </source>
</evidence>
<dbReference type="InterPro" id="IPR050309">
    <property type="entry name" value="Type-B_Carboxylest/Lipase"/>
</dbReference>
<sequence length="1096" mass="122975">MKTTHWLPIWLTFKFSLTVLSLTTESNLNSADYNSTKALFEFKDNDGTEDSEDEEDIVFTKSGPIQGYIYKETNNIIRFYDIPYGSINAVNPFQEPSPSEPWKNVHKNKEHKSRCPQIEHPDIFVGNTDCLTLNIMVPIQAKNSGVLFHIHDGSLNNGSGNPNIYGPEYLAPNGVILVLPNYRLGPLGFLCLRNDTIPGNAALKDLTLALKWIKDNIAVFGGNPLNIVVSGEGNAGALAGYLAVSPSSRDYISKVITESGFILSHWALDRDPLTTVNNLSQKVNFPIAAVTAENDEFENYNLAALILAAKDMKFAPCIEIGEKSFITETPWTLLNSLKTNIFFMIGSANHAGMQEALQHTENSLSELDKNFGVILPDDLDFQQNNEKKSEVANKLKDQYFGNKTVTLDTVQELSLCYTDASYLGPMISATRSLVAAGAQVYFYEFAYVGDLNQEIPSSIKIHGASRGDSARYVFRYEGKIPSDDTKEKYMAEFMAELWASFVVAGKPRAERIEWKPVKQTEEANENWFFIGSEFMLQRGIHVDRLKLWNEIYGLYFVEHNRALVNMRLAALLHILLWHCATGRSPLQSTRPHRDVVTTQGRVRGYLFPNPPHYAFLGVPYARPPTRYDRFKAPEPPPHWDGIFEATHRIKCPQVDEDGVENCLVINVFTPEHVTSLPVVVHVHDGDFQRGWGSYRAPSRLLQQNLIIVTFNYRLGALGFLCLGSVDAPGNAGLKDQVAALYWVQRNIEKFGGNPMDVSIYGTGSGAVAVELLMLSGSTVGLFHRAILESGSALAPTSVSYTPFVTALEVASTLGYDGDSKPDDIAKFFQQAPLKNLVNVSDMFLPCIERDSSSTSSLLEMDPVDILKDAHFYHVPLMIAYTNALEVKIITENIQRFNVIPNDFENLLPSNLNFESEDYKHKLAKLVKEFYFGENEVGDSLIPNYVDYVNDIFVEYPVIKSAILYARASQPVYLMKFTYRGTVSSVKDEEIPGAGHGDIFRYIFSNERLSGDERQIADRLVTLITNFIKLGDPTPLTTSLIPVIWEPVPTPQDFEGKITMVPYLLFDRTLANQLLPGQQLIFWDHIYSKFYKKHMNV</sequence>
<dbReference type="EMBL" id="CAJQZP010000975">
    <property type="protein sequence ID" value="CAG5004676.1"/>
    <property type="molecule type" value="Genomic_DNA"/>
</dbReference>
<comment type="caution">
    <text evidence="4">The sequence shown here is derived from an EMBL/GenBank/DDBJ whole genome shotgun (WGS) entry which is preliminary data.</text>
</comment>
<dbReference type="OrthoDB" id="3200163at2759"/>
<feature type="chain" id="PRO_5035744450" evidence="2">
    <location>
        <begin position="22"/>
        <end position="1096"/>
    </location>
</feature>
<name>A0A8S3X5W4_PARAO</name>
<dbReference type="Pfam" id="PF00135">
    <property type="entry name" value="COesterase"/>
    <property type="match status" value="2"/>
</dbReference>
<gene>
    <name evidence="4" type="ORF">PAPOLLO_LOCUS14432</name>
</gene>
<feature type="domain" description="Carboxylesterase type B" evidence="3">
    <location>
        <begin position="595"/>
        <end position="1050"/>
    </location>
</feature>
<evidence type="ECO:0000259" key="3">
    <source>
        <dbReference type="Pfam" id="PF00135"/>
    </source>
</evidence>
<protein>
    <submittedName>
        <fullName evidence="4">(apollo) hypothetical protein</fullName>
    </submittedName>
</protein>
<feature type="signal peptide" evidence="2">
    <location>
        <begin position="1"/>
        <end position="21"/>
    </location>
</feature>
<dbReference type="PANTHER" id="PTHR11559">
    <property type="entry name" value="CARBOXYLESTERASE"/>
    <property type="match status" value="1"/>
</dbReference>
<keyword evidence="5" id="KW-1185">Reference proteome</keyword>
<reference evidence="4" key="1">
    <citation type="submission" date="2021-04" db="EMBL/GenBank/DDBJ databases">
        <authorList>
            <person name="Tunstrom K."/>
        </authorList>
    </citation>
    <scope>NUCLEOTIDE SEQUENCE</scope>
</reference>
<accession>A0A8S3X5W4</accession>
<evidence type="ECO:0000256" key="2">
    <source>
        <dbReference type="SAM" id="SignalP"/>
    </source>
</evidence>
<dbReference type="InterPro" id="IPR002018">
    <property type="entry name" value="CarbesteraseB"/>
</dbReference>
<organism evidence="4 5">
    <name type="scientific">Parnassius apollo</name>
    <name type="common">Apollo butterfly</name>
    <name type="synonym">Papilio apollo</name>
    <dbReference type="NCBI Taxonomy" id="110799"/>
    <lineage>
        <taxon>Eukaryota</taxon>
        <taxon>Metazoa</taxon>
        <taxon>Ecdysozoa</taxon>
        <taxon>Arthropoda</taxon>
        <taxon>Hexapoda</taxon>
        <taxon>Insecta</taxon>
        <taxon>Pterygota</taxon>
        <taxon>Neoptera</taxon>
        <taxon>Endopterygota</taxon>
        <taxon>Lepidoptera</taxon>
        <taxon>Glossata</taxon>
        <taxon>Ditrysia</taxon>
        <taxon>Papilionoidea</taxon>
        <taxon>Papilionidae</taxon>
        <taxon>Parnassiinae</taxon>
        <taxon>Parnassini</taxon>
        <taxon>Parnassius</taxon>
        <taxon>Parnassius</taxon>
    </lineage>
</organism>
<feature type="domain" description="Carboxylesterase type B" evidence="3">
    <location>
        <begin position="55"/>
        <end position="534"/>
    </location>
</feature>
<dbReference type="AlphaFoldDB" id="A0A8S3X5W4"/>
<proteinExistence type="predicted"/>